<protein>
    <recommendedName>
        <fullName evidence="3">Ig-like domain-containing protein</fullName>
    </recommendedName>
</protein>
<name>A0A8C4KF51_DRONO</name>
<feature type="region of interest" description="Disordered" evidence="2">
    <location>
        <begin position="78"/>
        <end position="131"/>
    </location>
</feature>
<evidence type="ECO:0000256" key="2">
    <source>
        <dbReference type="SAM" id="MobiDB-lite"/>
    </source>
</evidence>
<dbReference type="FunFam" id="2.60.40.10:FF:000998">
    <property type="entry name" value="Immunoglobulin heavy constant epsilon"/>
    <property type="match status" value="1"/>
</dbReference>
<dbReference type="SUPFAM" id="SSF48726">
    <property type="entry name" value="Immunoglobulin"/>
    <property type="match status" value="3"/>
</dbReference>
<dbReference type="AlphaFoldDB" id="A0A8C4KF51"/>
<dbReference type="InterPro" id="IPR036179">
    <property type="entry name" value="Ig-like_dom_sf"/>
</dbReference>
<reference evidence="4" key="1">
    <citation type="submission" date="2025-08" db="UniProtKB">
        <authorList>
            <consortium name="Ensembl"/>
        </authorList>
    </citation>
    <scope>IDENTIFICATION</scope>
</reference>
<dbReference type="InterPro" id="IPR003006">
    <property type="entry name" value="Ig/MHC_CS"/>
</dbReference>
<dbReference type="PROSITE" id="PS00290">
    <property type="entry name" value="IG_MHC"/>
    <property type="match status" value="3"/>
</dbReference>
<feature type="domain" description="Ig-like" evidence="3">
    <location>
        <begin position="1"/>
        <end position="68"/>
    </location>
</feature>
<sequence length="346" mass="37062">GFSPAPVAVEWLVDGVPGLLLATATRPRRRDGAAGYAASSRTNVSRDDWLEGKTYTCQVKHAGSNTVVQDHARNCAGEAPARGARPRHRPGLQPCNNAKTRDVRGLGTARGPGTASPSRSRSPCPAGGEGRCTSSISTYVLPPSPAGLYMRQDGKLLCVIVNLPSDAGLQVLWSREKPGALHPESLALREQFNGTYTAVSALAVTQKEWESGERFTCTVKHEELQAPIAKSVANAAGSPAPRVFAQEPHAEEVAQGRVSLGCLIRGFYPAEVSVQWLRDHDAVPEGSAVTTPPLREGPGDSSFFVYSKMTVPLDEWQRGSTFACMVVHEALPMKFTQRSLQRGPGK</sequence>
<dbReference type="PROSITE" id="PS50835">
    <property type="entry name" value="IG_LIKE"/>
    <property type="match status" value="3"/>
</dbReference>
<evidence type="ECO:0000259" key="3">
    <source>
        <dbReference type="PROSITE" id="PS50835"/>
    </source>
</evidence>
<dbReference type="InterPro" id="IPR050380">
    <property type="entry name" value="Immune_Resp_Modulators"/>
</dbReference>
<reference evidence="4" key="2">
    <citation type="submission" date="2025-09" db="UniProtKB">
        <authorList>
            <consortium name="Ensembl"/>
        </authorList>
    </citation>
    <scope>IDENTIFICATION</scope>
</reference>
<feature type="domain" description="Ig-like" evidence="3">
    <location>
        <begin position="241"/>
        <end position="341"/>
    </location>
</feature>
<evidence type="ECO:0000313" key="4">
    <source>
        <dbReference type="Ensembl" id="ENSDNVP00000022224.1"/>
    </source>
</evidence>
<dbReference type="PANTHER" id="PTHR23411">
    <property type="entry name" value="TAPASIN"/>
    <property type="match status" value="1"/>
</dbReference>
<organism evidence="4 5">
    <name type="scientific">Dromaius novaehollandiae</name>
    <name type="common">Emu</name>
    <dbReference type="NCBI Taxonomy" id="8790"/>
    <lineage>
        <taxon>Eukaryota</taxon>
        <taxon>Metazoa</taxon>
        <taxon>Chordata</taxon>
        <taxon>Craniata</taxon>
        <taxon>Vertebrata</taxon>
        <taxon>Euteleostomi</taxon>
        <taxon>Archelosauria</taxon>
        <taxon>Archosauria</taxon>
        <taxon>Dinosauria</taxon>
        <taxon>Saurischia</taxon>
        <taxon>Theropoda</taxon>
        <taxon>Coelurosauria</taxon>
        <taxon>Aves</taxon>
        <taxon>Palaeognathae</taxon>
        <taxon>Casuariiformes</taxon>
        <taxon>Dromaiidae</taxon>
        <taxon>Dromaius</taxon>
    </lineage>
</organism>
<dbReference type="SMART" id="SM00407">
    <property type="entry name" value="IGc1"/>
    <property type="match status" value="3"/>
</dbReference>
<dbReference type="Proteomes" id="UP000694423">
    <property type="component" value="Unplaced"/>
</dbReference>
<dbReference type="CDD" id="cd05768">
    <property type="entry name" value="IgC1_CH3_IgAGD_CH4_IgAEM"/>
    <property type="match status" value="1"/>
</dbReference>
<keyword evidence="1" id="KW-0393">Immunoglobulin domain</keyword>
<dbReference type="InterPro" id="IPR013783">
    <property type="entry name" value="Ig-like_fold"/>
</dbReference>
<feature type="domain" description="Ig-like" evidence="3">
    <location>
        <begin position="117"/>
        <end position="233"/>
    </location>
</feature>
<dbReference type="Ensembl" id="ENSDNVT00000026799.1">
    <property type="protein sequence ID" value="ENSDNVP00000022224.1"/>
    <property type="gene ID" value="ENSDNVG00000015480.1"/>
</dbReference>
<dbReference type="FunFam" id="2.60.40.10:FF:000463">
    <property type="entry name" value="Immunoglobulin heavy constant gamma 1"/>
    <property type="match status" value="1"/>
</dbReference>
<evidence type="ECO:0000256" key="1">
    <source>
        <dbReference type="ARBA" id="ARBA00023319"/>
    </source>
</evidence>
<dbReference type="Pfam" id="PF07654">
    <property type="entry name" value="C1-set"/>
    <property type="match status" value="3"/>
</dbReference>
<dbReference type="InterPro" id="IPR003597">
    <property type="entry name" value="Ig_C1-set"/>
</dbReference>
<dbReference type="Gene3D" id="2.60.40.10">
    <property type="entry name" value="Immunoglobulins"/>
    <property type="match status" value="3"/>
</dbReference>
<evidence type="ECO:0000313" key="5">
    <source>
        <dbReference type="Proteomes" id="UP000694423"/>
    </source>
</evidence>
<keyword evidence="5" id="KW-1185">Reference proteome</keyword>
<accession>A0A8C4KF51</accession>
<proteinExistence type="predicted"/>
<dbReference type="InterPro" id="IPR007110">
    <property type="entry name" value="Ig-like_dom"/>
</dbReference>